<reference evidence="5" key="1">
    <citation type="submission" date="2020-06" db="EMBL/GenBank/DDBJ databases">
        <title>Whole Genome Sequence of Bradyrhizobium sp. Strain 66S1MB.</title>
        <authorList>
            <person name="Bromfield E."/>
            <person name="Cloutier S."/>
        </authorList>
    </citation>
    <scope>NUCLEOTIDE SEQUENCE</scope>
    <source>
        <strain evidence="5">66S1MB</strain>
    </source>
</reference>
<dbReference type="InterPro" id="IPR007055">
    <property type="entry name" value="BON_dom"/>
</dbReference>
<comment type="caution">
    <text evidence="5">The sequence shown here is derived from an EMBL/GenBank/DDBJ whole genome shotgun (WGS) entry which is preliminary data.</text>
</comment>
<evidence type="ECO:0000259" key="3">
    <source>
        <dbReference type="PROSITE" id="PS50914"/>
    </source>
</evidence>
<dbReference type="Pfam" id="PF04972">
    <property type="entry name" value="BON"/>
    <property type="match status" value="1"/>
</dbReference>
<dbReference type="InterPro" id="IPR017080">
    <property type="entry name" value="UCP036990_CBS_BON"/>
</dbReference>
<dbReference type="InterPro" id="IPR000644">
    <property type="entry name" value="CBS_dom"/>
</dbReference>
<proteinExistence type="predicted"/>
<dbReference type="PIRSF" id="PIRSF036990">
    <property type="entry name" value="UCP036990_CBS_BON"/>
    <property type="match status" value="1"/>
</dbReference>
<dbReference type="PROSITE" id="PS50914">
    <property type="entry name" value="BON"/>
    <property type="match status" value="1"/>
</dbReference>
<gene>
    <name evidence="5" type="ORF">HU230_30590</name>
</gene>
<dbReference type="SMART" id="SM00116">
    <property type="entry name" value="CBS"/>
    <property type="match status" value="2"/>
</dbReference>
<feature type="domain" description="CBS" evidence="4">
    <location>
        <begin position="7"/>
        <end position="65"/>
    </location>
</feature>
<dbReference type="RefSeq" id="WP_176533387.1">
    <property type="nucleotide sequence ID" value="NZ_CP088022.1"/>
</dbReference>
<dbReference type="SUPFAM" id="SSF54631">
    <property type="entry name" value="CBS-domain pair"/>
    <property type="match status" value="1"/>
</dbReference>
<dbReference type="AlphaFoldDB" id="A0A974AEV7"/>
<dbReference type="Gene3D" id="3.10.580.10">
    <property type="entry name" value="CBS-domain"/>
    <property type="match status" value="1"/>
</dbReference>
<dbReference type="CDD" id="cd04586">
    <property type="entry name" value="CBS_pair_BON_assoc"/>
    <property type="match status" value="1"/>
</dbReference>
<dbReference type="PROSITE" id="PS51371">
    <property type="entry name" value="CBS"/>
    <property type="match status" value="2"/>
</dbReference>
<evidence type="ECO:0000256" key="1">
    <source>
        <dbReference type="ARBA" id="ARBA00023122"/>
    </source>
</evidence>
<dbReference type="Gene3D" id="3.30.1340.30">
    <property type="match status" value="1"/>
</dbReference>
<sequence>MYAHQIMARKVLSTTPDSTILDAANIMLQHRVSGLPVVDRDGTLVGIITEGDFLHRSEIGTERKRNWLATFVLGPGKWAEDYVFEHGRKVSEIMTRAPVTVPEDASLTTVVELMEKNNVKRLPVVCGGKLVGIITRSNLLRTVASLARDVPAPTENDDQIRRRILDEIERNAWCPLGLTVIVRNGIVHLSGVITESRFRKAAIVAAENVPGVVEVHDHLCWGDSLSGYYLKSPEDQELEEKQAH</sequence>
<evidence type="ECO:0000313" key="5">
    <source>
        <dbReference type="EMBL" id="NVL10064.1"/>
    </source>
</evidence>
<dbReference type="EMBL" id="JABWSX010000001">
    <property type="protein sequence ID" value="NVL10064.1"/>
    <property type="molecule type" value="Genomic_DNA"/>
</dbReference>
<evidence type="ECO:0000256" key="2">
    <source>
        <dbReference type="PROSITE-ProRule" id="PRU00703"/>
    </source>
</evidence>
<keyword evidence="1 2" id="KW-0129">CBS domain</keyword>
<dbReference type="InterPro" id="IPR051257">
    <property type="entry name" value="Diverse_CBS-Domain"/>
</dbReference>
<dbReference type="PANTHER" id="PTHR43080">
    <property type="entry name" value="CBS DOMAIN-CONTAINING PROTEIN CBSX3, MITOCHONDRIAL"/>
    <property type="match status" value="1"/>
</dbReference>
<dbReference type="PANTHER" id="PTHR43080:SF26">
    <property type="entry name" value="REGULATORY PROTEIN"/>
    <property type="match status" value="1"/>
</dbReference>
<protein>
    <submittedName>
        <fullName evidence="5">CBS domain-containing protein</fullName>
    </submittedName>
</protein>
<dbReference type="InterPro" id="IPR046342">
    <property type="entry name" value="CBS_dom_sf"/>
</dbReference>
<feature type="domain" description="CBS" evidence="4">
    <location>
        <begin position="94"/>
        <end position="150"/>
    </location>
</feature>
<name>A0A974AEV7_9BRAD</name>
<evidence type="ECO:0000259" key="4">
    <source>
        <dbReference type="PROSITE" id="PS51371"/>
    </source>
</evidence>
<dbReference type="Pfam" id="PF00571">
    <property type="entry name" value="CBS"/>
    <property type="match status" value="2"/>
</dbReference>
<organism evidence="5">
    <name type="scientific">Bradyrhizobium quebecense</name>
    <dbReference type="NCBI Taxonomy" id="2748629"/>
    <lineage>
        <taxon>Bacteria</taxon>
        <taxon>Pseudomonadati</taxon>
        <taxon>Pseudomonadota</taxon>
        <taxon>Alphaproteobacteria</taxon>
        <taxon>Hyphomicrobiales</taxon>
        <taxon>Nitrobacteraceae</taxon>
        <taxon>Bradyrhizobium</taxon>
    </lineage>
</organism>
<accession>A0A974AEV7</accession>
<feature type="domain" description="BON" evidence="3">
    <location>
        <begin position="156"/>
        <end position="223"/>
    </location>
</feature>